<protein>
    <submittedName>
        <fullName evidence="1">Uncharacterized protein</fullName>
    </submittedName>
</protein>
<evidence type="ECO:0000313" key="2">
    <source>
        <dbReference type="Proteomes" id="UP000799755"/>
    </source>
</evidence>
<sequence length="597" mass="65843">MVPQITPPPTLPQPLRPRQTYNPYDSYLPMLSSLYAELSSMYPELYSSYSYDAGAVSSLLAEYTSLYANPSYYSYSYSYPGYSASRTVTAASSTGTLRATGTALPAANGGNDGGNGGGGGGGMSMAAKIGIGVGVPLAILLLAGVGIFLWCAGKHKGKKSSTTIIAPVSSQHQQQQYQNHAAQQQFQTPQQQQMGYLQNPNQQGYMQGYAQHPTAPTPPPGYVQNQQYAGAYGGYAKGPDPGVMELEQEYHFARPGVVELGDGAPGQQGAEQRGVEQQGQQEEENAGKEREMRGRNSIMGHKGKLLVRREMGAQVEKAGGWFLSRVPAGEVIEEHRIAVYSTSFYGNLSCILLEIGIYPDLNYEIFGRKNQVYLRLTNATTHLNGLKLGTAKIAVVQVSDLSNKLVSHYQLIYTRSESVDIFYWLIPAHLYAYPLNSKRHLALAGIIPSKYHPPIPQQPPPTLSPFFYPPKELRLIIYEQLHLKPGFLKTSRPPRAFEILAPNPNLATPRNSRAIHNEATLRILPIMARRRRNIPPSNITSYSWGYSDSYSRTQKSRIRKPSLSHVQKYFLRNLVDMQLLMVGACINPNPNILKPSP</sequence>
<evidence type="ECO:0000313" key="1">
    <source>
        <dbReference type="EMBL" id="KAF2477252.1"/>
    </source>
</evidence>
<proteinExistence type="predicted"/>
<organism evidence="1 2">
    <name type="scientific">Lindgomyces ingoldianus</name>
    <dbReference type="NCBI Taxonomy" id="673940"/>
    <lineage>
        <taxon>Eukaryota</taxon>
        <taxon>Fungi</taxon>
        <taxon>Dikarya</taxon>
        <taxon>Ascomycota</taxon>
        <taxon>Pezizomycotina</taxon>
        <taxon>Dothideomycetes</taxon>
        <taxon>Pleosporomycetidae</taxon>
        <taxon>Pleosporales</taxon>
        <taxon>Lindgomycetaceae</taxon>
        <taxon>Lindgomyces</taxon>
    </lineage>
</organism>
<gene>
    <name evidence="1" type="ORF">BDR25DRAFT_390801</name>
</gene>
<comment type="caution">
    <text evidence="1">The sequence shown here is derived from an EMBL/GenBank/DDBJ whole genome shotgun (WGS) entry which is preliminary data.</text>
</comment>
<name>A0ACB6RFH6_9PLEO</name>
<keyword evidence="2" id="KW-1185">Reference proteome</keyword>
<reference evidence="1" key="1">
    <citation type="journal article" date="2020" name="Stud. Mycol.">
        <title>101 Dothideomycetes genomes: a test case for predicting lifestyles and emergence of pathogens.</title>
        <authorList>
            <person name="Haridas S."/>
            <person name="Albert R."/>
            <person name="Binder M."/>
            <person name="Bloem J."/>
            <person name="Labutti K."/>
            <person name="Salamov A."/>
            <person name="Andreopoulos B."/>
            <person name="Baker S."/>
            <person name="Barry K."/>
            <person name="Bills G."/>
            <person name="Bluhm B."/>
            <person name="Cannon C."/>
            <person name="Castanera R."/>
            <person name="Culley D."/>
            <person name="Daum C."/>
            <person name="Ezra D."/>
            <person name="Gonzalez J."/>
            <person name="Henrissat B."/>
            <person name="Kuo A."/>
            <person name="Liang C."/>
            <person name="Lipzen A."/>
            <person name="Lutzoni F."/>
            <person name="Magnuson J."/>
            <person name="Mondo S."/>
            <person name="Nolan M."/>
            <person name="Ohm R."/>
            <person name="Pangilinan J."/>
            <person name="Park H.-J."/>
            <person name="Ramirez L."/>
            <person name="Alfaro M."/>
            <person name="Sun H."/>
            <person name="Tritt A."/>
            <person name="Yoshinaga Y."/>
            <person name="Zwiers L.-H."/>
            <person name="Turgeon B."/>
            <person name="Goodwin S."/>
            <person name="Spatafora J."/>
            <person name="Crous P."/>
            <person name="Grigoriev I."/>
        </authorList>
    </citation>
    <scope>NUCLEOTIDE SEQUENCE</scope>
    <source>
        <strain evidence="1">ATCC 200398</strain>
    </source>
</reference>
<accession>A0ACB6RFH6</accession>
<dbReference type="EMBL" id="MU003493">
    <property type="protein sequence ID" value="KAF2477252.1"/>
    <property type="molecule type" value="Genomic_DNA"/>
</dbReference>
<dbReference type="Proteomes" id="UP000799755">
    <property type="component" value="Unassembled WGS sequence"/>
</dbReference>